<accession>A0A061QNE3</accession>
<evidence type="ECO:0000259" key="3">
    <source>
        <dbReference type="Pfam" id="PF07717"/>
    </source>
</evidence>
<feature type="non-terminal residue" evidence="4">
    <location>
        <position position="170"/>
    </location>
</feature>
<gene>
    <name evidence="4" type="ORF">TSPGSL018_26826</name>
</gene>
<organism evidence="4">
    <name type="scientific">Tetraselmis sp. GSL018</name>
    <dbReference type="NCBI Taxonomy" id="582737"/>
    <lineage>
        <taxon>Eukaryota</taxon>
        <taxon>Viridiplantae</taxon>
        <taxon>Chlorophyta</taxon>
        <taxon>core chlorophytes</taxon>
        <taxon>Chlorodendrophyceae</taxon>
        <taxon>Chlorodendrales</taxon>
        <taxon>Chlorodendraceae</taxon>
        <taxon>Tetraselmis</taxon>
    </lineage>
</organism>
<keyword evidence="1 4" id="KW-0067">ATP-binding</keyword>
<dbReference type="Pfam" id="PF07717">
    <property type="entry name" value="OB_NTP_bind"/>
    <property type="match status" value="1"/>
</dbReference>
<keyword evidence="1 4" id="KW-0347">Helicase</keyword>
<sequence>GAPESEQGTAPGTGQGSLGGDRQAGRGRDALLRVNNPPKARRIRQALCCGYGNHLARRMQAHNGYRTMCNNSRLAHLHPSSSFLAVDEDGLLPEWVVYHEFISTSRPFLSQVCPVDERWASSILPRLRGIDVKRLSGGHTGALAAAEADGAEDPAPAAVPKAGRRNDESA</sequence>
<protein>
    <submittedName>
        <fullName evidence="4">Rna helicase family protein</fullName>
    </submittedName>
</protein>
<keyword evidence="1 4" id="KW-0378">Hydrolase</keyword>
<dbReference type="AlphaFoldDB" id="A0A061QNE3"/>
<feature type="compositionally biased region" description="Polar residues" evidence="2">
    <location>
        <begin position="1"/>
        <end position="10"/>
    </location>
</feature>
<evidence type="ECO:0000256" key="2">
    <source>
        <dbReference type="SAM" id="MobiDB-lite"/>
    </source>
</evidence>
<feature type="non-terminal residue" evidence="4">
    <location>
        <position position="1"/>
    </location>
</feature>
<proteinExistence type="predicted"/>
<feature type="region of interest" description="Disordered" evidence="2">
    <location>
        <begin position="144"/>
        <end position="170"/>
    </location>
</feature>
<feature type="domain" description="DEAD-box helicase OB fold" evidence="3">
    <location>
        <begin position="43"/>
        <end position="125"/>
    </location>
</feature>
<dbReference type="EMBL" id="GBEZ01025920">
    <property type="protein sequence ID" value="JAC61223.1"/>
    <property type="molecule type" value="Transcribed_RNA"/>
</dbReference>
<feature type="compositionally biased region" description="Low complexity" evidence="2">
    <location>
        <begin position="144"/>
        <end position="158"/>
    </location>
</feature>
<dbReference type="GO" id="GO:0004386">
    <property type="term" value="F:helicase activity"/>
    <property type="evidence" value="ECO:0007669"/>
    <property type="project" value="UniProtKB-KW"/>
</dbReference>
<dbReference type="InterPro" id="IPR011709">
    <property type="entry name" value="DEAD-box_helicase_OB_fold"/>
</dbReference>
<reference evidence="4" key="1">
    <citation type="submission" date="2014-05" db="EMBL/GenBank/DDBJ databases">
        <title>The transcriptome of the halophilic microalga Tetraselmis sp. GSL018 isolated from the Great Salt Lake, Utah.</title>
        <authorList>
            <person name="Jinkerson R.E."/>
            <person name="D'Adamo S."/>
            <person name="Posewitz M.C."/>
        </authorList>
    </citation>
    <scope>NUCLEOTIDE SEQUENCE</scope>
    <source>
        <strain evidence="4">GSL018</strain>
    </source>
</reference>
<evidence type="ECO:0000313" key="4">
    <source>
        <dbReference type="EMBL" id="JAC61223.1"/>
    </source>
</evidence>
<name>A0A061QNE3_9CHLO</name>
<keyword evidence="1 4" id="KW-0547">Nucleotide-binding</keyword>
<feature type="region of interest" description="Disordered" evidence="2">
    <location>
        <begin position="1"/>
        <end position="25"/>
    </location>
</feature>
<evidence type="ECO:0000256" key="1">
    <source>
        <dbReference type="ARBA" id="ARBA00022806"/>
    </source>
</evidence>